<keyword evidence="5" id="KW-1185">Reference proteome</keyword>
<accession>A0A1V3I953</accession>
<dbReference type="Pfam" id="PF16036">
    <property type="entry name" value="Chalcone_3"/>
    <property type="match status" value="1"/>
</dbReference>
<proteinExistence type="predicted"/>
<evidence type="ECO:0000256" key="2">
    <source>
        <dbReference type="SAM" id="SignalP"/>
    </source>
</evidence>
<feature type="chain" id="PRO_5012618121" description="Chalcone isomerase domain-containing protein" evidence="2">
    <location>
        <begin position="21"/>
        <end position="200"/>
    </location>
</feature>
<evidence type="ECO:0000256" key="1">
    <source>
        <dbReference type="SAM" id="MobiDB-lite"/>
    </source>
</evidence>
<dbReference type="AlphaFoldDB" id="A0A1V3I953"/>
<comment type="caution">
    <text evidence="4">The sequence shown here is derived from an EMBL/GenBank/DDBJ whole genome shotgun (WGS) entry which is preliminary data.</text>
</comment>
<organism evidence="4 5">
    <name type="scientific">Rodentibacter heidelbergensis</name>
    <dbReference type="NCBI Taxonomy" id="1908258"/>
    <lineage>
        <taxon>Bacteria</taxon>
        <taxon>Pseudomonadati</taxon>
        <taxon>Pseudomonadota</taxon>
        <taxon>Gammaproteobacteria</taxon>
        <taxon>Pasteurellales</taxon>
        <taxon>Pasteurellaceae</taxon>
        <taxon>Rodentibacter</taxon>
    </lineage>
</organism>
<reference evidence="4 5" key="1">
    <citation type="submission" date="2016-10" db="EMBL/GenBank/DDBJ databases">
        <title>Rodentibacter gen. nov. and new species.</title>
        <authorList>
            <person name="Christensen H."/>
        </authorList>
    </citation>
    <scope>NUCLEOTIDE SEQUENCE [LARGE SCALE GENOMIC DNA]</scope>
    <source>
        <strain evidence="4 5">Ac69</strain>
    </source>
</reference>
<feature type="compositionally biased region" description="Polar residues" evidence="1">
    <location>
        <begin position="165"/>
        <end position="174"/>
    </location>
</feature>
<evidence type="ECO:0000259" key="3">
    <source>
        <dbReference type="Pfam" id="PF16036"/>
    </source>
</evidence>
<feature type="region of interest" description="Disordered" evidence="1">
    <location>
        <begin position="158"/>
        <end position="200"/>
    </location>
</feature>
<feature type="domain" description="Chalcone isomerase" evidence="3">
    <location>
        <begin position="36"/>
        <end position="159"/>
    </location>
</feature>
<dbReference type="STRING" id="1908258.BKK48_06000"/>
<name>A0A1V3I953_9PAST</name>
<dbReference type="RefSeq" id="WP_077427246.1">
    <property type="nucleotide sequence ID" value="NZ_MLHH01000012.1"/>
</dbReference>
<evidence type="ECO:0000313" key="5">
    <source>
        <dbReference type="Proteomes" id="UP000189437"/>
    </source>
</evidence>
<sequence>MKMKSLFVTILAFFSTALSAHWQQVGHAEYTWGPFHVYSVGLFSENGSYQENQSPLMFSIKYEKPIEGKNFAITLIKEMEAQQLSADDTNAWLKKMQEIFPDFSPNDILNFVALENKGYFIANDTVLNHEFDAKFTQAFIDIWLSPKSSFVKLQPQLLGKEKGEQNPQEFQYQPASEPFDEENTMPELPPNYDPQNNLNG</sequence>
<evidence type="ECO:0000313" key="4">
    <source>
        <dbReference type="EMBL" id="OOF36306.1"/>
    </source>
</evidence>
<feature type="signal peptide" evidence="2">
    <location>
        <begin position="1"/>
        <end position="20"/>
    </location>
</feature>
<dbReference type="EMBL" id="MLHH01000012">
    <property type="protein sequence ID" value="OOF36306.1"/>
    <property type="molecule type" value="Genomic_DNA"/>
</dbReference>
<dbReference type="InterPro" id="IPR016087">
    <property type="entry name" value="Chalcone_isomerase"/>
</dbReference>
<protein>
    <recommendedName>
        <fullName evidence="3">Chalcone isomerase domain-containing protein</fullName>
    </recommendedName>
</protein>
<dbReference type="OrthoDB" id="8527419at2"/>
<gene>
    <name evidence="4" type="ORF">BKK48_06000</name>
</gene>
<keyword evidence="2" id="KW-0732">Signal</keyword>
<dbReference type="Proteomes" id="UP000189437">
    <property type="component" value="Unassembled WGS sequence"/>
</dbReference>